<feature type="DNA-binding region" description="H-T-H motif" evidence="5">
    <location>
        <begin position="30"/>
        <end position="49"/>
    </location>
</feature>
<dbReference type="PANTHER" id="PTHR47506">
    <property type="entry name" value="TRANSCRIPTIONAL REGULATORY PROTEIN"/>
    <property type="match status" value="1"/>
</dbReference>
<accession>A0A4R3L4M2</accession>
<dbReference type="PRINTS" id="PR00455">
    <property type="entry name" value="HTHTETR"/>
</dbReference>
<dbReference type="InterPro" id="IPR001647">
    <property type="entry name" value="HTH_TetR"/>
</dbReference>
<feature type="domain" description="HTH tetR-type" evidence="6">
    <location>
        <begin position="7"/>
        <end position="67"/>
    </location>
</feature>
<keyword evidence="1" id="KW-0678">Repressor</keyword>
<evidence type="ECO:0000256" key="4">
    <source>
        <dbReference type="ARBA" id="ARBA00023163"/>
    </source>
</evidence>
<dbReference type="PROSITE" id="PS50977">
    <property type="entry name" value="HTH_TETR_2"/>
    <property type="match status" value="1"/>
</dbReference>
<dbReference type="InterPro" id="IPR036271">
    <property type="entry name" value="Tet_transcr_reg_TetR-rel_C_sf"/>
</dbReference>
<evidence type="ECO:0000256" key="3">
    <source>
        <dbReference type="ARBA" id="ARBA00023125"/>
    </source>
</evidence>
<evidence type="ECO:0000256" key="5">
    <source>
        <dbReference type="PROSITE-ProRule" id="PRU00335"/>
    </source>
</evidence>
<organism evidence="7 8">
    <name type="scientific">Hazenella coriacea</name>
    <dbReference type="NCBI Taxonomy" id="1179467"/>
    <lineage>
        <taxon>Bacteria</taxon>
        <taxon>Bacillati</taxon>
        <taxon>Bacillota</taxon>
        <taxon>Bacilli</taxon>
        <taxon>Bacillales</taxon>
        <taxon>Thermoactinomycetaceae</taxon>
        <taxon>Hazenella</taxon>
    </lineage>
</organism>
<gene>
    <name evidence="7" type="ORF">EDD58_105139</name>
</gene>
<dbReference type="Pfam" id="PF13977">
    <property type="entry name" value="TetR_C_6"/>
    <property type="match status" value="1"/>
</dbReference>
<evidence type="ECO:0000313" key="8">
    <source>
        <dbReference type="Proteomes" id="UP000294937"/>
    </source>
</evidence>
<keyword evidence="8" id="KW-1185">Reference proteome</keyword>
<evidence type="ECO:0000256" key="1">
    <source>
        <dbReference type="ARBA" id="ARBA00022491"/>
    </source>
</evidence>
<name>A0A4R3L4M2_9BACL</name>
<dbReference type="Gene3D" id="1.10.10.60">
    <property type="entry name" value="Homeodomain-like"/>
    <property type="match status" value="1"/>
</dbReference>
<protein>
    <submittedName>
        <fullName evidence="7">TetR family transcriptional regulator</fullName>
    </submittedName>
</protein>
<dbReference type="EMBL" id="SMAG01000005">
    <property type="protein sequence ID" value="TCS93928.1"/>
    <property type="molecule type" value="Genomic_DNA"/>
</dbReference>
<dbReference type="SUPFAM" id="SSF46689">
    <property type="entry name" value="Homeodomain-like"/>
    <property type="match status" value="1"/>
</dbReference>
<dbReference type="AlphaFoldDB" id="A0A4R3L4M2"/>
<dbReference type="PANTHER" id="PTHR47506:SF6">
    <property type="entry name" value="HTH-TYPE TRANSCRIPTIONAL REPRESSOR NEMR"/>
    <property type="match status" value="1"/>
</dbReference>
<evidence type="ECO:0000313" key="7">
    <source>
        <dbReference type="EMBL" id="TCS93928.1"/>
    </source>
</evidence>
<dbReference type="GO" id="GO:0003677">
    <property type="term" value="F:DNA binding"/>
    <property type="evidence" value="ECO:0007669"/>
    <property type="project" value="UniProtKB-UniRule"/>
</dbReference>
<evidence type="ECO:0000259" key="6">
    <source>
        <dbReference type="PROSITE" id="PS50977"/>
    </source>
</evidence>
<keyword evidence="3 5" id="KW-0238">DNA-binding</keyword>
<dbReference type="InterPro" id="IPR039538">
    <property type="entry name" value="BetI_C"/>
</dbReference>
<keyword evidence="2" id="KW-0805">Transcription regulation</keyword>
<dbReference type="SUPFAM" id="SSF48498">
    <property type="entry name" value="Tetracyclin repressor-like, C-terminal domain"/>
    <property type="match status" value="1"/>
</dbReference>
<dbReference type="Proteomes" id="UP000294937">
    <property type="component" value="Unassembled WGS sequence"/>
</dbReference>
<keyword evidence="4" id="KW-0804">Transcription</keyword>
<dbReference type="RefSeq" id="WP_165875929.1">
    <property type="nucleotide sequence ID" value="NZ_SMAG01000005.1"/>
</dbReference>
<proteinExistence type="predicted"/>
<dbReference type="InterPro" id="IPR009057">
    <property type="entry name" value="Homeodomain-like_sf"/>
</dbReference>
<reference evidence="7 8" key="1">
    <citation type="submission" date="2019-03" db="EMBL/GenBank/DDBJ databases">
        <title>Genomic Encyclopedia of Type Strains, Phase IV (KMG-IV): sequencing the most valuable type-strain genomes for metagenomic binning, comparative biology and taxonomic classification.</title>
        <authorList>
            <person name="Goeker M."/>
        </authorList>
    </citation>
    <scope>NUCLEOTIDE SEQUENCE [LARGE SCALE GENOMIC DNA]</scope>
    <source>
        <strain evidence="7 8">DSM 45707</strain>
    </source>
</reference>
<dbReference type="Pfam" id="PF00440">
    <property type="entry name" value="TetR_N"/>
    <property type="match status" value="1"/>
</dbReference>
<dbReference type="Gene3D" id="1.10.357.10">
    <property type="entry name" value="Tetracycline Repressor, domain 2"/>
    <property type="match status" value="1"/>
</dbReference>
<sequence>MKYKTGEDTKEKIINVAFFMIAKHGYEATSINRIMNEIGRTKGTFYAHFKSKEELFFEIMNRRMAFHLKEAKQKLEDQVSNKTFHIRTFIQDLIRLALDEPKNRKEWQAIYLELLTYVHRNERIKWQIQSSFEKWRKLLILAIDQAKELGQIKPEVDSNIFATSILALFDGYGNQQHVNPTMNTYEQIKIFDWFLT</sequence>
<evidence type="ECO:0000256" key="2">
    <source>
        <dbReference type="ARBA" id="ARBA00023015"/>
    </source>
</evidence>
<comment type="caution">
    <text evidence="7">The sequence shown here is derived from an EMBL/GenBank/DDBJ whole genome shotgun (WGS) entry which is preliminary data.</text>
</comment>